<feature type="transmembrane region" description="Helical" evidence="1">
    <location>
        <begin position="23"/>
        <end position="46"/>
    </location>
</feature>
<keyword evidence="3" id="KW-1185">Reference proteome</keyword>
<reference evidence="2" key="2">
    <citation type="submission" date="2025-08" db="UniProtKB">
        <authorList>
            <consortium name="Ensembl"/>
        </authorList>
    </citation>
    <scope>IDENTIFICATION</scope>
</reference>
<dbReference type="Ensembl" id="ENSPANT00000071770.1">
    <property type="protein sequence ID" value="ENSPANP00000049550.1"/>
    <property type="gene ID" value="ENSPANG00000043388.1"/>
</dbReference>
<keyword evidence="1" id="KW-0812">Transmembrane</keyword>
<evidence type="ECO:0000313" key="3">
    <source>
        <dbReference type="Proteomes" id="UP000028761"/>
    </source>
</evidence>
<reference evidence="2 3" key="1">
    <citation type="submission" date="2012-03" db="EMBL/GenBank/DDBJ databases">
        <title>Whole Genome Assembly of Papio anubis.</title>
        <authorList>
            <person name="Liu Y.L."/>
            <person name="Abraham K.A."/>
            <person name="Akbar H.A."/>
            <person name="Ali S.A."/>
            <person name="Anosike U.A."/>
            <person name="Aqrawi P.A."/>
            <person name="Arias F.A."/>
            <person name="Attaway T.A."/>
            <person name="Awwad R.A."/>
            <person name="Babu C.B."/>
            <person name="Bandaranaike D.B."/>
            <person name="Battles P.B."/>
            <person name="Bell A.B."/>
            <person name="Beltran B.B."/>
            <person name="Berhane-Mersha D.B."/>
            <person name="Bess C.B."/>
            <person name="Bickham C.B."/>
            <person name="Bolden T.B."/>
            <person name="Carter K.C."/>
            <person name="Chau D.C."/>
            <person name="Chavez A.C."/>
            <person name="Clerc-Blankenburg K.C."/>
            <person name="Coyle M.C."/>
            <person name="Dao M.D."/>
            <person name="Davila M.L.D."/>
            <person name="Davy-Carroll L.D."/>
            <person name="Denson S.D."/>
            <person name="Dinh H.D."/>
            <person name="Fernandez S.F."/>
            <person name="Fernando P.F."/>
            <person name="Forbes L.F."/>
            <person name="Francis C.F."/>
            <person name="Francisco L.F."/>
            <person name="Fu Q.F."/>
            <person name="Garcia-Iii R.G."/>
            <person name="Garrett T.G."/>
            <person name="Gross S.G."/>
            <person name="Gubbala S.G."/>
            <person name="Hirani K.H."/>
            <person name="Hogues M.H."/>
            <person name="Hollins B.H."/>
            <person name="Jackson L.J."/>
            <person name="Javaid M.J."/>
            <person name="Jhangiani S.J."/>
            <person name="Johnson A.J."/>
            <person name="Johnson B.J."/>
            <person name="Jones J.J."/>
            <person name="Joshi V.J."/>
            <person name="Kalu J.K."/>
            <person name="Khan N.K."/>
            <person name="Korchina V.K."/>
            <person name="Kovar C.K."/>
            <person name="Lago L.L."/>
            <person name="Lara F.L."/>
            <person name="Le T.-K.L."/>
            <person name="Lee S.L."/>
            <person name="Legall-Iii F.L."/>
            <person name="Lemon S.L."/>
            <person name="Liu J.L."/>
            <person name="Liu Y.-S.L."/>
            <person name="Liyanage D.L."/>
            <person name="Lopez J.L."/>
            <person name="Lorensuhewa L.L."/>
            <person name="Mata R.M."/>
            <person name="Mathew T.M."/>
            <person name="Mercado C.M."/>
            <person name="Mercado I.M."/>
            <person name="Morales K.M."/>
            <person name="Morgan M.M."/>
            <person name="Munidasa M.M."/>
            <person name="Ngo D.N."/>
            <person name="Nguyen L.N."/>
            <person name="Nguyen T.N."/>
            <person name="Nguyen N.N."/>
            <person name="Obregon M.O."/>
            <person name="Okwuonu G.O."/>
            <person name="Ongeri F.O."/>
            <person name="Onwere C.O."/>
            <person name="Osifeso I.O."/>
            <person name="Parra A.P."/>
            <person name="Patil S.P."/>
            <person name="Perez A.P."/>
            <person name="Perez Y.P."/>
            <person name="Pham C.P."/>
            <person name="Pu L.-L.P."/>
            <person name="Puazo M.P."/>
            <person name="Quiroz J.Q."/>
            <person name="Rouhana J.R."/>
            <person name="Ruiz M.R."/>
            <person name="Ruiz S.-J.R."/>
            <person name="Saada N.S."/>
            <person name="Santibanez J.S."/>
            <person name="Scheel M.S."/>
            <person name="Schneider B.S."/>
            <person name="Simmons D.S."/>
            <person name="Sisson I.S."/>
            <person name="Tang L.-Y.T."/>
            <person name="Thornton R.T."/>
            <person name="Tisius J.T."/>
            <person name="Toledanes G.T."/>
            <person name="Trejos Z.T."/>
            <person name="Usmani K.U."/>
            <person name="Varghese R.V."/>
            <person name="Vattathil S.V."/>
            <person name="Vee V.V."/>
            <person name="Walker D.W."/>
            <person name="Weissenberger G.W."/>
            <person name="White C.W."/>
            <person name="Williams A.W."/>
            <person name="Woodworth J.W."/>
            <person name="Wright R.W."/>
            <person name="Zhu Y.Z."/>
            <person name="Han Y.H."/>
            <person name="Newsham I.N."/>
            <person name="Nazareth L.N."/>
            <person name="Worley K.W."/>
            <person name="Muzny D.M."/>
            <person name="Rogers J.R."/>
            <person name="Gibbs R.G."/>
        </authorList>
    </citation>
    <scope>NUCLEOTIDE SEQUENCE [LARGE SCALE GENOMIC DNA]</scope>
</reference>
<dbReference type="Proteomes" id="UP000028761">
    <property type="component" value="Chromosome 2"/>
</dbReference>
<dbReference type="AlphaFoldDB" id="A0A8I5MXT4"/>
<sequence>MILAHCSLYLPGSSDSPASASRVAGIIVTCHQAWLIFFFFFFFFFFETESHSLTQAGVQWCSSLQAPSPGFMPFSRVSLPSNWDYRRLPPRPANFLYLLLETVSPC</sequence>
<accession>A0A8I5MXT4</accession>
<evidence type="ECO:0000313" key="2">
    <source>
        <dbReference type="Ensembl" id="ENSPANP00000049550.1"/>
    </source>
</evidence>
<keyword evidence="1" id="KW-1133">Transmembrane helix</keyword>
<organism evidence="2 3">
    <name type="scientific">Papio anubis</name>
    <name type="common">Olive baboon</name>
    <dbReference type="NCBI Taxonomy" id="9555"/>
    <lineage>
        <taxon>Eukaryota</taxon>
        <taxon>Metazoa</taxon>
        <taxon>Chordata</taxon>
        <taxon>Craniata</taxon>
        <taxon>Vertebrata</taxon>
        <taxon>Euteleostomi</taxon>
        <taxon>Mammalia</taxon>
        <taxon>Eutheria</taxon>
        <taxon>Euarchontoglires</taxon>
        <taxon>Primates</taxon>
        <taxon>Haplorrhini</taxon>
        <taxon>Catarrhini</taxon>
        <taxon>Cercopithecidae</taxon>
        <taxon>Cercopithecinae</taxon>
        <taxon>Papio</taxon>
    </lineage>
</organism>
<proteinExistence type="predicted"/>
<dbReference type="PANTHER" id="PTHR46254">
    <property type="entry name" value="PROTEIN GVQW1-RELATED"/>
    <property type="match status" value="1"/>
</dbReference>
<name>A0A8I5MXT4_PAPAN</name>
<protein>
    <submittedName>
        <fullName evidence="2">Uncharacterized protein</fullName>
    </submittedName>
</protein>
<dbReference type="GeneTree" id="ENSGT00940000161627"/>
<reference evidence="2" key="3">
    <citation type="submission" date="2025-09" db="UniProtKB">
        <authorList>
            <consortium name="Ensembl"/>
        </authorList>
    </citation>
    <scope>IDENTIFICATION</scope>
</reference>
<keyword evidence="1" id="KW-0472">Membrane</keyword>
<evidence type="ECO:0000256" key="1">
    <source>
        <dbReference type="SAM" id="Phobius"/>
    </source>
</evidence>